<dbReference type="Gene3D" id="2.60.40.10">
    <property type="entry name" value="Immunoglobulins"/>
    <property type="match status" value="7"/>
</dbReference>
<evidence type="ECO:0000313" key="3">
    <source>
        <dbReference type="EMBL" id="PZX39250.1"/>
    </source>
</evidence>
<evidence type="ECO:0000259" key="2">
    <source>
        <dbReference type="PROSITE" id="PS50093"/>
    </source>
</evidence>
<dbReference type="InterPro" id="IPR026341">
    <property type="entry name" value="T9SS_type_B"/>
</dbReference>
<accession>A0ABX5PWS6</accession>
<dbReference type="Proteomes" id="UP000248584">
    <property type="component" value="Unassembled WGS sequence"/>
</dbReference>
<feature type="domain" description="PKD" evidence="2">
    <location>
        <begin position="652"/>
        <end position="706"/>
    </location>
</feature>
<dbReference type="NCBIfam" id="TIGR04131">
    <property type="entry name" value="Bac_Flav_CTERM"/>
    <property type="match status" value="1"/>
</dbReference>
<sequence>MNKIAVLFLSLNIFSISSAIERVTIDDETPSNHLSIIMPSATISGSTTVCQNSGTVPITFRGQSGVRPYTFEYRLGSGMVQTVTTVGNSNTVVVDVPTTNLGAQVYELISVSDQISSATLTPGQFVTIDVVLNDLDANFTFNNNVCSGQPVNFSTSGMGSGTLMYEWDFGDGNFSNVQNPIHIFSAVGSGMSQDFNVTLIVSSSTGCTETVSNFVTIISEPNLNITESPGNPNGAFNNCNNAGTNYSITVAQTGIPTGYNASTLYTIDWGDGTTISNNVMFPISHTYADLGVYNMVVTAPSVAGQCSASQTYQVLNISNPSGGINSPGSTTNICAPSGILDFSISNWGTNSLDTEYRIDFGDGNTVNYSQSQLIAGAPSLTSPFVVPHEYLLTSCPGQYFVNLEIENQCSITTGQVGPISVISETIADFVNIESACVSNQVTFFNTSEVGFGPNCSSDVFYTWDYGDGTTPIEVPSPTPLNGVHTYTTPGTYTVTLSTNSACGMDSVSNQICIENPIVPDFVFDTIEGCFPVQVSTTNNTITSDACSPLVYQWNVSYQDIYCGSLPEVWSFTNGTNINSPEPSFEFITPGVYTLQSTISGSSCGDVVSTPQDIVVKQPPIVTINPINDICNNAGSNLISFTAAVDNCAPLTSSSSYLWSFPGGVPSSSTDPNPLNIAYNAPGTYFIDLTVDNECGPTTANTVSFTIHPETSISGNLSVCQGETTQLTSSTMGNSWLSTDTSIAIVDSTGAVTGITGGTTLITFIDENGCDASVNFDVLPAPVITTQPLSNQQICLGGTTTDLSFSIASGGGTLTYQWYSNTINSVIGGTSISGATSAVFTPPNSPLGVNYYYCEIFFSQGGCTSVLTQVAQVEILPIPTIVNQPTQSQELCVGGIISPLTLSFMDGAGTVTYQWFSNTVNSNNGGTLISGADQMTYTPSAFTTAGTFYYYVEINFSASGCGTIISDPAEVIVVDEPVITSQPVTTQTHCQGAMTDTLSVTSIGGLGNFSYQWFSNTSNTTIGGTLLTGETSNSYIPDASIVGTTYFYCEISQTGLGCDIVSDVAEVIIIPAPVITNQPIDDSICLGESINPLSVTVTNGASLPNYQWYSNVLDSTVGGSPIVGANADTYQPPNTNLGTIYYYCEISFSSGGCPQIFSDTAEVTISDFPSIANQNYVICTTDVFTMDPLQGGMNTVPANTTYVWTILTNSPTGVVTGATNETVPQSDFTQNLTNSTTQVGTVVYAVTPVAGSCSGNNFTVSIDVFPTPIVDFSINDQTLCNSDTSTSVSLSSTIVGNVSYSWTANVPAGITGVTLSGTDVIPVQTLNNSTTVPLTVVYTATATFNTGASSCQGPANDYSITVNPEITTSTIVSDFNGFNVSSFGANDGSIDLTVSGGTGNFSYNWIGPNGFIATTEDINSLVAGNYQVTIDDGSCAPIILDFVLIEPAELLFEEDLSVHLDLECFGDMNGAIGVNITQESIAPYTFEIINASGTVVGSVANSNVLSQTFTGLSGGIFTVRITDGNGGITELSGLEILQPDMIMIAASQTSISCFGADDASITLNVSGGNGGPYTADWSNLATGFFQANLGAGTYDITVTDRLGCTELISIVIPQAPIFDISPIVENISCIGANDGSIALNLVGGLQPITLTWNDGSTSGVNRNNLGPGTYTVTIEDGTPCFITETFIIIEPQALVVDANVTNALDCNNGDTGAINLIVSGGTPPYTYNWSNGAITEDLNNISSGNYLVTVTDSEGCIEASSFTVVRPAPIELSVTDSLTVDCDTSTVEQNFEAVVSGGVAPFTFNWSNGNVSGANNQFMSTNQNGLIILEAVDSRGCIGTFNFDVDLERIGEPSFNSESIGFITLGEYSILDPIQFTNTSTEDFNSISWDFGDGAFSNDENPIHTYTTPGQYTVIQTVVYGYGCIKTFVRTLFITKGYKLLMPTAFTPNDDGLNDNFRPIQEGLEELRFDIYDTWGSLIFSESGATIAGWNGLLNDREAENGNYYFKLTAKTFYGEEINAEGAFIKID</sequence>
<protein>
    <submittedName>
        <fullName evidence="3">Gliding motility-associated-like protein</fullName>
    </submittedName>
</protein>
<dbReference type="Gene3D" id="2.60.40.740">
    <property type="match status" value="1"/>
</dbReference>
<dbReference type="InterPro" id="IPR035986">
    <property type="entry name" value="PKD_dom_sf"/>
</dbReference>
<gene>
    <name evidence="3" type="ORF">LX97_02616</name>
</gene>
<feature type="domain" description="PKD" evidence="2">
    <location>
        <begin position="151"/>
        <end position="189"/>
    </location>
</feature>
<dbReference type="InterPro" id="IPR008964">
    <property type="entry name" value="Invasin/intimin_cell_adhesion"/>
</dbReference>
<feature type="chain" id="PRO_5046640614" evidence="1">
    <location>
        <begin position="20"/>
        <end position="2027"/>
    </location>
</feature>
<evidence type="ECO:0000256" key="1">
    <source>
        <dbReference type="SAM" id="SignalP"/>
    </source>
</evidence>
<comment type="caution">
    <text evidence="3">The sequence shown here is derived from an EMBL/GenBank/DDBJ whole genome shotgun (WGS) entry which is preliminary data.</text>
</comment>
<feature type="domain" description="PKD" evidence="2">
    <location>
        <begin position="1873"/>
        <end position="1917"/>
    </location>
</feature>
<name>A0ABX5PWS6_9FLAO</name>
<dbReference type="SUPFAM" id="SSF49373">
    <property type="entry name" value="Invasin/intimin cell-adhesion fragments"/>
    <property type="match status" value="1"/>
</dbReference>
<feature type="domain" description="PKD" evidence="2">
    <location>
        <begin position="569"/>
        <end position="601"/>
    </location>
</feature>
<dbReference type="InterPro" id="IPR013783">
    <property type="entry name" value="Ig-like_fold"/>
</dbReference>
<dbReference type="EMBL" id="QKZR01000004">
    <property type="protein sequence ID" value="PZX39250.1"/>
    <property type="molecule type" value="Genomic_DNA"/>
</dbReference>
<feature type="signal peptide" evidence="1">
    <location>
        <begin position="1"/>
        <end position="19"/>
    </location>
</feature>
<dbReference type="CDD" id="cd00146">
    <property type="entry name" value="PKD"/>
    <property type="match status" value="4"/>
</dbReference>
<evidence type="ECO:0000313" key="4">
    <source>
        <dbReference type="Proteomes" id="UP000248584"/>
    </source>
</evidence>
<proteinExistence type="predicted"/>
<dbReference type="PROSITE" id="PS50093">
    <property type="entry name" value="PKD"/>
    <property type="match status" value="6"/>
</dbReference>
<dbReference type="InterPro" id="IPR045828">
    <property type="entry name" value="PKD_Bacteroidetes"/>
</dbReference>
<dbReference type="InterPro" id="IPR022409">
    <property type="entry name" value="PKD/Chitinase_dom"/>
</dbReference>
<dbReference type="RefSeq" id="WP_041567239.1">
    <property type="nucleotide sequence ID" value="NZ_QKZR01000004.1"/>
</dbReference>
<organism evidence="3 4">
    <name type="scientific">Nonlabens dokdonensis</name>
    <dbReference type="NCBI Taxonomy" id="328515"/>
    <lineage>
        <taxon>Bacteria</taxon>
        <taxon>Pseudomonadati</taxon>
        <taxon>Bacteroidota</taxon>
        <taxon>Flavobacteriia</taxon>
        <taxon>Flavobacteriales</taxon>
        <taxon>Flavobacteriaceae</taxon>
        <taxon>Nonlabens</taxon>
    </lineage>
</organism>
<dbReference type="Pfam" id="PF18911">
    <property type="entry name" value="PKD_4"/>
    <property type="match status" value="3"/>
</dbReference>
<dbReference type="SMART" id="SM00089">
    <property type="entry name" value="PKD"/>
    <property type="match status" value="4"/>
</dbReference>
<feature type="domain" description="PKD" evidence="2">
    <location>
        <begin position="457"/>
        <end position="520"/>
    </location>
</feature>
<dbReference type="Pfam" id="PF13585">
    <property type="entry name" value="CHU_C"/>
    <property type="match status" value="1"/>
</dbReference>
<dbReference type="InterPro" id="IPR025667">
    <property type="entry name" value="SprB_repeat"/>
</dbReference>
<keyword evidence="1" id="KW-0732">Signal</keyword>
<dbReference type="SUPFAM" id="SSF49299">
    <property type="entry name" value="PKD domain"/>
    <property type="match status" value="5"/>
</dbReference>
<feature type="domain" description="PKD" evidence="2">
    <location>
        <begin position="257"/>
        <end position="314"/>
    </location>
</feature>
<reference evidence="3 4" key="1">
    <citation type="submission" date="2018-06" db="EMBL/GenBank/DDBJ databases">
        <title>Genomic Encyclopedia of Archaeal and Bacterial Type Strains, Phase II (KMG-II): from individual species to whole genera.</title>
        <authorList>
            <person name="Goeker M."/>
        </authorList>
    </citation>
    <scope>NUCLEOTIDE SEQUENCE [LARGE SCALE GENOMIC DNA]</scope>
    <source>
        <strain evidence="3 4">DSM 17205</strain>
    </source>
</reference>
<dbReference type="InterPro" id="IPR000601">
    <property type="entry name" value="PKD_dom"/>
</dbReference>
<keyword evidence="4" id="KW-1185">Reference proteome</keyword>
<dbReference type="Pfam" id="PF13573">
    <property type="entry name" value="SprB"/>
    <property type="match status" value="4"/>
</dbReference>
<dbReference type="Gene3D" id="2.60.40.2700">
    <property type="match status" value="2"/>
</dbReference>
<dbReference type="Pfam" id="PF19406">
    <property type="entry name" value="PKD_5"/>
    <property type="match status" value="2"/>
</dbReference>
<dbReference type="Pfam" id="PF00801">
    <property type="entry name" value="PKD"/>
    <property type="match status" value="1"/>
</dbReference>